<evidence type="ECO:0000313" key="3">
    <source>
        <dbReference type="EMBL" id="WOF22059.1"/>
    </source>
</evidence>
<dbReference type="KEGG" id="mbet:N8K70_11795"/>
<gene>
    <name evidence="3" type="ORF">N8K70_11795</name>
</gene>
<feature type="region of interest" description="Disordered" evidence="1">
    <location>
        <begin position="29"/>
        <end position="65"/>
    </location>
</feature>
<evidence type="ECO:0008006" key="5">
    <source>
        <dbReference type="Google" id="ProtNLM"/>
    </source>
</evidence>
<protein>
    <recommendedName>
        <fullName evidence="5">DUF3558 domain-containing protein</fullName>
    </recommendedName>
</protein>
<feature type="chain" id="PRO_5041707146" description="DUF3558 domain-containing protein" evidence="2">
    <location>
        <begin position="24"/>
        <end position="212"/>
    </location>
</feature>
<keyword evidence="4" id="KW-1185">Reference proteome</keyword>
<organism evidence="3 4">
    <name type="scientific">Microbacterium betulae</name>
    <dbReference type="NCBI Taxonomy" id="2981139"/>
    <lineage>
        <taxon>Bacteria</taxon>
        <taxon>Bacillati</taxon>
        <taxon>Actinomycetota</taxon>
        <taxon>Actinomycetes</taxon>
        <taxon>Micrococcales</taxon>
        <taxon>Microbacteriaceae</taxon>
        <taxon>Microbacterium</taxon>
    </lineage>
</organism>
<sequence length="212" mass="21856">MKRRVLPLLAAGMLLALAGCASGGVGTTPDATGAPTLPAETPTVTSAPTASADPESTEDPPAAGDIALPASCEQVWTERGLGILSEEVAPLNDESLTMLSTEVVPALEVLDVAPSIRCTWGAASEVGTATTVAIVDAAQAETVRTALRDAGFACEDRDVVTRCDREQTLEGETTASSGEVHVLGGNGWVATHWLNTNLEPDYTEDIIASLWG</sequence>
<accession>A0AA97FH98</accession>
<dbReference type="Proteomes" id="UP001305498">
    <property type="component" value="Chromosome"/>
</dbReference>
<evidence type="ECO:0000256" key="2">
    <source>
        <dbReference type="SAM" id="SignalP"/>
    </source>
</evidence>
<name>A0AA97FH98_9MICO</name>
<evidence type="ECO:0000313" key="4">
    <source>
        <dbReference type="Proteomes" id="UP001305498"/>
    </source>
</evidence>
<feature type="signal peptide" evidence="2">
    <location>
        <begin position="1"/>
        <end position="23"/>
    </location>
</feature>
<keyword evidence="2" id="KW-0732">Signal</keyword>
<dbReference type="EMBL" id="CP118157">
    <property type="protein sequence ID" value="WOF22059.1"/>
    <property type="molecule type" value="Genomic_DNA"/>
</dbReference>
<proteinExistence type="predicted"/>
<reference evidence="3 4" key="1">
    <citation type="submission" date="2023-02" db="EMBL/GenBank/DDBJ databases">
        <title>Microbacterium betulae sp. nov., isolated from birch wood.</title>
        <authorList>
            <person name="Pasciak M."/>
            <person name="Pawlik K.J."/>
            <person name="Martynowski D."/>
            <person name="Laczmanski L."/>
            <person name="Ciekot J."/>
            <person name="Szponar B."/>
            <person name="Wojcik-Fatla A."/>
            <person name="Mackiewicz B."/>
            <person name="Farian E."/>
            <person name="Cholewa G."/>
            <person name="Cholewa A."/>
            <person name="Dutkiewicz J."/>
        </authorList>
    </citation>
    <scope>NUCLEOTIDE SEQUENCE [LARGE SCALE GENOMIC DNA]</scope>
    <source>
        <strain evidence="3 4">AB</strain>
    </source>
</reference>
<dbReference type="RefSeq" id="WP_317138534.1">
    <property type="nucleotide sequence ID" value="NZ_CP118157.1"/>
</dbReference>
<evidence type="ECO:0000256" key="1">
    <source>
        <dbReference type="SAM" id="MobiDB-lite"/>
    </source>
</evidence>
<feature type="compositionally biased region" description="Low complexity" evidence="1">
    <location>
        <begin position="38"/>
        <end position="54"/>
    </location>
</feature>
<dbReference type="PROSITE" id="PS51257">
    <property type="entry name" value="PROKAR_LIPOPROTEIN"/>
    <property type="match status" value="1"/>
</dbReference>
<dbReference type="AlphaFoldDB" id="A0AA97FH98"/>